<evidence type="ECO:0000313" key="2">
    <source>
        <dbReference type="Proteomes" id="UP000663889"/>
    </source>
</evidence>
<gene>
    <name evidence="1" type="ORF">SEV965_LOCUS31714</name>
</gene>
<evidence type="ECO:0000313" key="1">
    <source>
        <dbReference type="EMBL" id="CAF1407353.1"/>
    </source>
</evidence>
<dbReference type="PANTHER" id="PTHR47326">
    <property type="entry name" value="TRANSPOSABLE ELEMENT TC3 TRANSPOSASE-LIKE PROTEIN"/>
    <property type="match status" value="1"/>
</dbReference>
<dbReference type="PANTHER" id="PTHR47326:SF1">
    <property type="entry name" value="HTH PSQ-TYPE DOMAIN-CONTAINING PROTEIN"/>
    <property type="match status" value="1"/>
</dbReference>
<dbReference type="Proteomes" id="UP000663889">
    <property type="component" value="Unassembled WGS sequence"/>
</dbReference>
<name>A0A815LT96_9BILA</name>
<proteinExistence type="predicted"/>
<protein>
    <submittedName>
        <fullName evidence="1">Uncharacterized protein</fullName>
    </submittedName>
</protein>
<organism evidence="1 2">
    <name type="scientific">Rotaria sordida</name>
    <dbReference type="NCBI Taxonomy" id="392033"/>
    <lineage>
        <taxon>Eukaryota</taxon>
        <taxon>Metazoa</taxon>
        <taxon>Spiralia</taxon>
        <taxon>Gnathifera</taxon>
        <taxon>Rotifera</taxon>
        <taxon>Eurotatoria</taxon>
        <taxon>Bdelloidea</taxon>
        <taxon>Philodinida</taxon>
        <taxon>Philodinidae</taxon>
        <taxon>Rotaria</taxon>
    </lineage>
</organism>
<accession>A0A815LT96</accession>
<dbReference type="AlphaFoldDB" id="A0A815LT96"/>
<dbReference type="EMBL" id="CAJNOU010003741">
    <property type="protein sequence ID" value="CAF1407353.1"/>
    <property type="molecule type" value="Genomic_DNA"/>
</dbReference>
<comment type="caution">
    <text evidence="1">The sequence shown here is derived from an EMBL/GenBank/DDBJ whole genome shotgun (WGS) entry which is preliminary data.</text>
</comment>
<sequence length="115" mass="13402">MTSVRRVSQEVNLSKFVVHRTMRNVLKYKSYKIHLKQRLYDEDQDLCVEMCERLIPILEDEGNVDFYISGMVNKHNGYIWADKNLSITVDIASNSPKLTVWCSMSSEQIIGLFLL</sequence>
<reference evidence="1" key="1">
    <citation type="submission" date="2021-02" db="EMBL/GenBank/DDBJ databases">
        <authorList>
            <person name="Nowell W R."/>
        </authorList>
    </citation>
    <scope>NUCLEOTIDE SEQUENCE</scope>
</reference>